<reference evidence="3 4" key="1">
    <citation type="journal article" date="2021" name="Microbiol. Resour. Announc.">
        <title>Draft Genome Sequence of Coralloluteibacterium stylophorae LMG 29479T.</title>
        <authorList>
            <person name="Karlyshev A.V."/>
            <person name="Kudryashova E.B."/>
            <person name="Ariskina E.V."/>
            <person name="Conroy A.P."/>
            <person name="Abidueva E.Y."/>
        </authorList>
    </citation>
    <scope>NUCLEOTIDE SEQUENCE [LARGE SCALE GENOMIC DNA]</scope>
    <source>
        <strain evidence="3 4">LMG 29479</strain>
    </source>
</reference>
<proteinExistence type="predicted"/>
<dbReference type="GO" id="GO:0003824">
    <property type="term" value="F:catalytic activity"/>
    <property type="evidence" value="ECO:0007669"/>
    <property type="project" value="InterPro"/>
</dbReference>
<dbReference type="Pfam" id="PF04961">
    <property type="entry name" value="FTCD_C"/>
    <property type="match status" value="1"/>
</dbReference>
<dbReference type="EMBL" id="JAGQFT020000001">
    <property type="protein sequence ID" value="MBS7455743.1"/>
    <property type="molecule type" value="Genomic_DNA"/>
</dbReference>
<name>A0A8J7VRT8_9GAMM</name>
<evidence type="ECO:0000313" key="4">
    <source>
        <dbReference type="Proteomes" id="UP000675747"/>
    </source>
</evidence>
<accession>A0A8J7VRT8</accession>
<evidence type="ECO:0000259" key="1">
    <source>
        <dbReference type="Pfam" id="PF04961"/>
    </source>
</evidence>
<dbReference type="Proteomes" id="UP000675747">
    <property type="component" value="Unassembled WGS sequence"/>
</dbReference>
<protein>
    <submittedName>
        <fullName evidence="2">Cyclodeaminase/cyclohydrolase family protein</fullName>
    </submittedName>
</protein>
<dbReference type="InterPro" id="IPR007044">
    <property type="entry name" value="Cyclodeamin/CycHdrlase"/>
</dbReference>
<dbReference type="SUPFAM" id="SSF101262">
    <property type="entry name" value="Methenyltetrahydrofolate cyclohydrolase-like"/>
    <property type="match status" value="1"/>
</dbReference>
<evidence type="ECO:0000313" key="3">
    <source>
        <dbReference type="EMBL" id="MBS7455743.1"/>
    </source>
</evidence>
<dbReference type="AlphaFoldDB" id="A0A8J7VRT8"/>
<sequence length="200" mass="20545">MAGDAGIWGQGLDGFRAAVAGDAPTPGCGAVAAVAADLGLALVIKALRISDRHGADASRGRLAGHAQTLLERLGAYADEDVRAFARHLRADDADVTGAEGQAHRNACAVPLATAHACLEGLGLALAAWPLCAAALRSDVHAGALLLDAGLRAVLVNVEADAPALQDARARAEALQARDRLRDDAQARMRELQALLTDTAR</sequence>
<organism evidence="2">
    <name type="scientific">Coralloluteibacterium stylophorae</name>
    <dbReference type="NCBI Taxonomy" id="1776034"/>
    <lineage>
        <taxon>Bacteria</taxon>
        <taxon>Pseudomonadati</taxon>
        <taxon>Pseudomonadota</taxon>
        <taxon>Gammaproteobacteria</taxon>
        <taxon>Lysobacterales</taxon>
        <taxon>Lysobacteraceae</taxon>
        <taxon>Coralloluteibacterium</taxon>
    </lineage>
</organism>
<dbReference type="EMBL" id="JAGQFT010000027">
    <property type="protein sequence ID" value="MBR0561927.1"/>
    <property type="molecule type" value="Genomic_DNA"/>
</dbReference>
<comment type="caution">
    <text evidence="2">The sequence shown here is derived from an EMBL/GenBank/DDBJ whole genome shotgun (WGS) entry which is preliminary data.</text>
</comment>
<keyword evidence="4" id="KW-1185">Reference proteome</keyword>
<gene>
    <name evidence="3" type="ORF">KB893_001150</name>
    <name evidence="2" type="ORF">KB893_05290</name>
</gene>
<feature type="domain" description="Cyclodeaminase/cyclohydrolase" evidence="1">
    <location>
        <begin position="13"/>
        <end position="176"/>
    </location>
</feature>
<dbReference type="InterPro" id="IPR036178">
    <property type="entry name" value="Formintransfe-cycloase-like_sf"/>
</dbReference>
<dbReference type="RefSeq" id="WP_211925892.1">
    <property type="nucleotide sequence ID" value="NZ_JAGQFT020000001.1"/>
</dbReference>
<evidence type="ECO:0000313" key="2">
    <source>
        <dbReference type="EMBL" id="MBR0561927.1"/>
    </source>
</evidence>
<dbReference type="Gene3D" id="1.20.120.680">
    <property type="entry name" value="Formiminotetrahydrofolate cyclodeaminase monomer, up-and-down helical bundle"/>
    <property type="match status" value="1"/>
</dbReference>
<reference evidence="2" key="2">
    <citation type="submission" date="2021-04" db="EMBL/GenBank/DDBJ databases">
        <authorList>
            <person name="Karlyshev A.V."/>
        </authorList>
    </citation>
    <scope>NUCLEOTIDE SEQUENCE</scope>
    <source>
        <strain evidence="2">LMG 29479</strain>
    </source>
</reference>